<evidence type="ECO:0000256" key="1">
    <source>
        <dbReference type="ARBA" id="ARBA00001947"/>
    </source>
</evidence>
<keyword evidence="6 9" id="KW-0378">Hydrolase</keyword>
<dbReference type="GO" id="GO:0005737">
    <property type="term" value="C:cytoplasm"/>
    <property type="evidence" value="ECO:0007669"/>
    <property type="project" value="UniProtKB-ARBA"/>
</dbReference>
<keyword evidence="8 9" id="KW-0482">Metalloprotease</keyword>
<keyword evidence="5 9" id="KW-0479">Metal-binding</keyword>
<accession>A0A1M5U556</accession>
<keyword evidence="7 9" id="KW-0862">Zinc</keyword>
<evidence type="ECO:0000313" key="11">
    <source>
        <dbReference type="EMBL" id="SHH57823.1"/>
    </source>
</evidence>
<dbReference type="EMBL" id="FQXS01000004">
    <property type="protein sequence ID" value="SHH57823.1"/>
    <property type="molecule type" value="Genomic_DNA"/>
</dbReference>
<keyword evidence="4 9" id="KW-0645">Protease</keyword>
<evidence type="ECO:0000256" key="2">
    <source>
        <dbReference type="ARBA" id="ARBA00008290"/>
    </source>
</evidence>
<dbReference type="NCBIfam" id="NF002759">
    <property type="entry name" value="PRK02813.1"/>
    <property type="match status" value="1"/>
</dbReference>
<comment type="cofactor">
    <cofactor evidence="1 10">
        <name>Zn(2+)</name>
        <dbReference type="ChEBI" id="CHEBI:29105"/>
    </cofactor>
</comment>
<keyword evidence="12" id="KW-1185">Reference proteome</keyword>
<sequence>MAITDSVASLFSFIQRSPTPFHAVATMRQRLLSAGFSELPEGKPWLHVGTKGFVCRAGSLIAFSFHPEAPLTDGVRIIGAHTDSPALQIKPNISRRSPPYLAAGVEAYGGALLRSWFDRDLSLAGRVCCRTQEGSGEIVLVDFERPVVCIPSLALHLDRKANEGQEINVQRDLCPIIGLDSDSAPATLQEMVLDRIKAVYPDLRATEVLGLDLFCYDRTPPYLAGLNDEFIASPRLDNLLSCHIGIEAICSHQGPSNCLLFCLNHEEIGSTSYSGAQGNFPAVIIDRLLPTSEDRAICLHHSLLLSLDNAHATHPNYRDRSDENHEILLNRGPVIKLNAAQRYSSTAASAAIFRMIAVEAGLTTQDFVMRSDLACGSTIGPLTAAKLGVEAVDVGAPTWGMHAIREMTGVKDPDLLLRAVDHFVNRPVLPVISERW</sequence>
<dbReference type="PANTHER" id="PTHR28570">
    <property type="entry name" value="ASPARTYL AMINOPEPTIDASE"/>
    <property type="match status" value="1"/>
</dbReference>
<reference evidence="11 12" key="1">
    <citation type="submission" date="2016-11" db="EMBL/GenBank/DDBJ databases">
        <authorList>
            <person name="Jaros S."/>
            <person name="Januszkiewicz K."/>
            <person name="Wedrychowicz H."/>
        </authorList>
    </citation>
    <scope>NUCLEOTIDE SEQUENCE [LARGE SCALE GENOMIC DNA]</scope>
    <source>
        <strain evidence="11 12">DSM 9705</strain>
    </source>
</reference>
<dbReference type="SUPFAM" id="SSF101821">
    <property type="entry name" value="Aminopeptidase/glucanase lid domain"/>
    <property type="match status" value="1"/>
</dbReference>
<evidence type="ECO:0000256" key="4">
    <source>
        <dbReference type="ARBA" id="ARBA00022670"/>
    </source>
</evidence>
<evidence type="ECO:0000256" key="3">
    <source>
        <dbReference type="ARBA" id="ARBA00022438"/>
    </source>
</evidence>
<proteinExistence type="inferred from homology"/>
<dbReference type="InterPro" id="IPR001948">
    <property type="entry name" value="Peptidase_M18"/>
</dbReference>
<evidence type="ECO:0000256" key="9">
    <source>
        <dbReference type="RuleBase" id="RU004386"/>
    </source>
</evidence>
<evidence type="ECO:0000256" key="10">
    <source>
        <dbReference type="RuleBase" id="RU004387"/>
    </source>
</evidence>
<dbReference type="EC" id="3.4.11.-" evidence="10"/>
<protein>
    <recommendedName>
        <fullName evidence="10">M18 family aminopeptidase</fullName>
        <ecNumber evidence="10">3.4.11.-</ecNumber>
    </recommendedName>
</protein>
<organism evidence="11 12">
    <name type="scientific">Desulfofustis glycolicus DSM 9705</name>
    <dbReference type="NCBI Taxonomy" id="1121409"/>
    <lineage>
        <taxon>Bacteria</taxon>
        <taxon>Pseudomonadati</taxon>
        <taxon>Thermodesulfobacteriota</taxon>
        <taxon>Desulfobulbia</taxon>
        <taxon>Desulfobulbales</taxon>
        <taxon>Desulfocapsaceae</taxon>
        <taxon>Desulfofustis</taxon>
    </lineage>
</organism>
<evidence type="ECO:0000256" key="7">
    <source>
        <dbReference type="ARBA" id="ARBA00022833"/>
    </source>
</evidence>
<dbReference type="GO" id="GO:0008270">
    <property type="term" value="F:zinc ion binding"/>
    <property type="evidence" value="ECO:0007669"/>
    <property type="project" value="InterPro"/>
</dbReference>
<keyword evidence="3 9" id="KW-0031">Aminopeptidase</keyword>
<dbReference type="STRING" id="1121409.SAMN02745124_00997"/>
<dbReference type="Gene3D" id="2.30.250.10">
    <property type="entry name" value="Aminopeptidase i, Domain 2"/>
    <property type="match status" value="1"/>
</dbReference>
<dbReference type="Pfam" id="PF02127">
    <property type="entry name" value="Peptidase_M18"/>
    <property type="match status" value="1"/>
</dbReference>
<dbReference type="InterPro" id="IPR023358">
    <property type="entry name" value="Peptidase_M18_dom2"/>
</dbReference>
<evidence type="ECO:0000256" key="8">
    <source>
        <dbReference type="ARBA" id="ARBA00023049"/>
    </source>
</evidence>
<name>A0A1M5U556_9BACT</name>
<dbReference type="PRINTS" id="PR00932">
    <property type="entry name" value="AMINO1PTASE"/>
</dbReference>
<dbReference type="GO" id="GO:0008237">
    <property type="term" value="F:metallopeptidase activity"/>
    <property type="evidence" value="ECO:0007669"/>
    <property type="project" value="UniProtKB-KW"/>
</dbReference>
<dbReference type="PANTHER" id="PTHR28570:SF3">
    <property type="entry name" value="ASPARTYL AMINOPEPTIDASE"/>
    <property type="match status" value="1"/>
</dbReference>
<dbReference type="Proteomes" id="UP000184139">
    <property type="component" value="Unassembled WGS sequence"/>
</dbReference>
<evidence type="ECO:0000313" key="12">
    <source>
        <dbReference type="Proteomes" id="UP000184139"/>
    </source>
</evidence>
<dbReference type="GO" id="GO:0006508">
    <property type="term" value="P:proteolysis"/>
    <property type="evidence" value="ECO:0007669"/>
    <property type="project" value="UniProtKB-KW"/>
</dbReference>
<evidence type="ECO:0000256" key="6">
    <source>
        <dbReference type="ARBA" id="ARBA00022801"/>
    </source>
</evidence>
<dbReference type="AlphaFoldDB" id="A0A1M5U556"/>
<dbReference type="SUPFAM" id="SSF53187">
    <property type="entry name" value="Zn-dependent exopeptidases"/>
    <property type="match status" value="1"/>
</dbReference>
<dbReference type="RefSeq" id="WP_073373823.1">
    <property type="nucleotide sequence ID" value="NZ_FQXS01000004.1"/>
</dbReference>
<comment type="similarity">
    <text evidence="2 9">Belongs to the peptidase M18 family.</text>
</comment>
<dbReference type="GO" id="GO:0004177">
    <property type="term" value="F:aminopeptidase activity"/>
    <property type="evidence" value="ECO:0007669"/>
    <property type="project" value="UniProtKB-KW"/>
</dbReference>
<gene>
    <name evidence="11" type="ORF">SAMN02745124_00997</name>
</gene>
<dbReference type="Gene3D" id="3.40.630.10">
    <property type="entry name" value="Zn peptidases"/>
    <property type="match status" value="1"/>
</dbReference>
<evidence type="ECO:0000256" key="5">
    <source>
        <dbReference type="ARBA" id="ARBA00022723"/>
    </source>
</evidence>
<dbReference type="OrthoDB" id="5288740at2"/>